<proteinExistence type="predicted"/>
<feature type="non-terminal residue" evidence="1">
    <location>
        <position position="1"/>
    </location>
</feature>
<evidence type="ECO:0000313" key="1">
    <source>
        <dbReference type="EMBL" id="KAH7903925.1"/>
    </source>
</evidence>
<reference evidence="1" key="1">
    <citation type="journal article" date="2021" name="New Phytol.">
        <title>Evolutionary innovations through gain and loss of genes in the ectomycorrhizal Boletales.</title>
        <authorList>
            <person name="Wu G."/>
            <person name="Miyauchi S."/>
            <person name="Morin E."/>
            <person name="Kuo A."/>
            <person name="Drula E."/>
            <person name="Varga T."/>
            <person name="Kohler A."/>
            <person name="Feng B."/>
            <person name="Cao Y."/>
            <person name="Lipzen A."/>
            <person name="Daum C."/>
            <person name="Hundley H."/>
            <person name="Pangilinan J."/>
            <person name="Johnson J."/>
            <person name="Barry K."/>
            <person name="LaButti K."/>
            <person name="Ng V."/>
            <person name="Ahrendt S."/>
            <person name="Min B."/>
            <person name="Choi I.G."/>
            <person name="Park H."/>
            <person name="Plett J.M."/>
            <person name="Magnuson J."/>
            <person name="Spatafora J.W."/>
            <person name="Nagy L.G."/>
            <person name="Henrissat B."/>
            <person name="Grigoriev I.V."/>
            <person name="Yang Z.L."/>
            <person name="Xu J."/>
            <person name="Martin F.M."/>
        </authorList>
    </citation>
    <scope>NUCLEOTIDE SEQUENCE</scope>
    <source>
        <strain evidence="1">ATCC 28755</strain>
    </source>
</reference>
<gene>
    <name evidence="1" type="ORF">BJ138DRAFT_981458</name>
</gene>
<evidence type="ECO:0000313" key="2">
    <source>
        <dbReference type="Proteomes" id="UP000790377"/>
    </source>
</evidence>
<name>A0ACB7ZRV0_9AGAM</name>
<accession>A0ACB7ZRV0</accession>
<dbReference type="Proteomes" id="UP000790377">
    <property type="component" value="Unassembled WGS sequence"/>
</dbReference>
<keyword evidence="2" id="KW-1185">Reference proteome</keyword>
<organism evidence="1 2">
    <name type="scientific">Hygrophoropsis aurantiaca</name>
    <dbReference type="NCBI Taxonomy" id="72124"/>
    <lineage>
        <taxon>Eukaryota</taxon>
        <taxon>Fungi</taxon>
        <taxon>Dikarya</taxon>
        <taxon>Basidiomycota</taxon>
        <taxon>Agaricomycotina</taxon>
        <taxon>Agaricomycetes</taxon>
        <taxon>Agaricomycetidae</taxon>
        <taxon>Boletales</taxon>
        <taxon>Coniophorineae</taxon>
        <taxon>Hygrophoropsidaceae</taxon>
        <taxon>Hygrophoropsis</taxon>
    </lineage>
</organism>
<feature type="non-terminal residue" evidence="1">
    <location>
        <position position="62"/>
    </location>
</feature>
<sequence length="62" mass="6584">PVKPHRGDTAQIAEGPDIPLVCVAVKAPDHIAAPAIHSKDCFIEWLAGRSLEETTVLAEAAR</sequence>
<dbReference type="EMBL" id="MU268690">
    <property type="protein sequence ID" value="KAH7903925.1"/>
    <property type="molecule type" value="Genomic_DNA"/>
</dbReference>
<comment type="caution">
    <text evidence="1">The sequence shown here is derived from an EMBL/GenBank/DDBJ whole genome shotgun (WGS) entry which is preliminary data.</text>
</comment>
<protein>
    <submittedName>
        <fullName evidence="1">Uncharacterized protein</fullName>
    </submittedName>
</protein>